<sequence length="96" mass="10915">GKIKSLAVNALALNLDFEDTFVWSWAWSISKRDGLLSKDSHCFEMSSLLGQESKRYFSNFNRRLLKISQALLAPVVLETKVSSELPPTGRKKRKTK</sequence>
<reference evidence="1" key="1">
    <citation type="journal article" date="2023" name="G3 (Bethesda)">
        <title>Whole genome assembly and annotation of the endangered Caribbean coral Acropora cervicornis.</title>
        <authorList>
            <person name="Selwyn J.D."/>
            <person name="Vollmer S.V."/>
        </authorList>
    </citation>
    <scope>NUCLEOTIDE SEQUENCE</scope>
    <source>
        <strain evidence="1">K2</strain>
    </source>
</reference>
<evidence type="ECO:0000313" key="2">
    <source>
        <dbReference type="Proteomes" id="UP001249851"/>
    </source>
</evidence>
<evidence type="ECO:0000313" key="1">
    <source>
        <dbReference type="EMBL" id="KAK2560294.1"/>
    </source>
</evidence>
<reference evidence="1" key="2">
    <citation type="journal article" date="2023" name="Science">
        <title>Genomic signatures of disease resistance in endangered staghorn corals.</title>
        <authorList>
            <person name="Vollmer S.V."/>
            <person name="Selwyn J.D."/>
            <person name="Despard B.A."/>
            <person name="Roesel C.L."/>
        </authorList>
    </citation>
    <scope>NUCLEOTIDE SEQUENCE</scope>
    <source>
        <strain evidence="1">K2</strain>
    </source>
</reference>
<gene>
    <name evidence="1" type="ORF">P5673_017291</name>
</gene>
<dbReference type="AlphaFoldDB" id="A0AAD9QFE2"/>
<feature type="non-terminal residue" evidence="1">
    <location>
        <position position="96"/>
    </location>
</feature>
<proteinExistence type="predicted"/>
<protein>
    <submittedName>
        <fullName evidence="1">Uncharacterized protein</fullName>
    </submittedName>
</protein>
<accession>A0AAD9QFE2</accession>
<dbReference type="Proteomes" id="UP001249851">
    <property type="component" value="Unassembled WGS sequence"/>
</dbReference>
<dbReference type="EMBL" id="JARQWQ010000037">
    <property type="protein sequence ID" value="KAK2560294.1"/>
    <property type="molecule type" value="Genomic_DNA"/>
</dbReference>
<name>A0AAD9QFE2_ACRCE</name>
<organism evidence="1 2">
    <name type="scientific">Acropora cervicornis</name>
    <name type="common">Staghorn coral</name>
    <dbReference type="NCBI Taxonomy" id="6130"/>
    <lineage>
        <taxon>Eukaryota</taxon>
        <taxon>Metazoa</taxon>
        <taxon>Cnidaria</taxon>
        <taxon>Anthozoa</taxon>
        <taxon>Hexacorallia</taxon>
        <taxon>Scleractinia</taxon>
        <taxon>Astrocoeniina</taxon>
        <taxon>Acroporidae</taxon>
        <taxon>Acropora</taxon>
    </lineage>
</organism>
<keyword evidence="2" id="KW-1185">Reference proteome</keyword>
<comment type="caution">
    <text evidence="1">The sequence shown here is derived from an EMBL/GenBank/DDBJ whole genome shotgun (WGS) entry which is preliminary data.</text>
</comment>